<dbReference type="InterPro" id="IPR023214">
    <property type="entry name" value="HAD_sf"/>
</dbReference>
<organism evidence="1 2">
    <name type="scientific">Candidatus Beckwithbacteria bacterium CG2_30_44_31</name>
    <dbReference type="NCBI Taxonomy" id="1805035"/>
    <lineage>
        <taxon>Bacteria</taxon>
        <taxon>Candidatus Beckwithiibacteriota</taxon>
    </lineage>
</organism>
<dbReference type="Pfam" id="PF00702">
    <property type="entry name" value="Hydrolase"/>
    <property type="match status" value="1"/>
</dbReference>
<dbReference type="Gene3D" id="3.40.50.1000">
    <property type="entry name" value="HAD superfamily/HAD-like"/>
    <property type="match status" value="1"/>
</dbReference>
<sequence>MRLAITRTVSGDKTARQGNLPLDQQIGSLVNLIKGKPVIIVDDGLFSGGTAQFVTDKLCQFGIKKYQIEKIIAFLGNSQTTQVDGTPVEFIADIPDLFEWIDIRDFGIFGGRQLDNSRNNKVSTAVPYLFPWSQGESASLEKSGQLFTVSQGMIQSFITLIIKFENVTGKSLKFRDFVKAGFPLPTNKEKTIPVSINTDPKAYLKVCLQIVEAEQQRQVVIFDMDGTLYELDGQNKGYSGSSLETKVVNNCLRFILNQEKCSAEEAEAIMDQGLKDPVGLSNFLSKRYGITRKNYFDIVWDINPQGLVFNFQTAVQTVKQIPEDGKKPILLTSAPKVWQEKVIKFLGLDNCFEAIYTGEDFDQKTEIFSMLAQRYQPSNIFSVGDQETTDISPAAALGLSTLLVQNPNDLERLVK</sequence>
<protein>
    <recommendedName>
        <fullName evidence="3">Phosphoribosyltransferase domain-containing protein</fullName>
    </recommendedName>
</protein>
<dbReference type="SUPFAM" id="SSF53271">
    <property type="entry name" value="PRTase-like"/>
    <property type="match status" value="1"/>
</dbReference>
<accession>A0A1J5B5K8</accession>
<dbReference type="AlphaFoldDB" id="A0A1J5B5K8"/>
<name>A0A1J5B5K8_9BACT</name>
<dbReference type="InterPro" id="IPR050155">
    <property type="entry name" value="HAD-like_hydrolase_sf"/>
</dbReference>
<dbReference type="PANTHER" id="PTHR43434:SF1">
    <property type="entry name" value="PHOSPHOGLYCOLATE PHOSPHATASE"/>
    <property type="match status" value="1"/>
</dbReference>
<dbReference type="Gene3D" id="3.40.50.2020">
    <property type="match status" value="1"/>
</dbReference>
<dbReference type="EMBL" id="MNXQ01000043">
    <property type="protein sequence ID" value="OIP03274.1"/>
    <property type="molecule type" value="Genomic_DNA"/>
</dbReference>
<dbReference type="Proteomes" id="UP000183605">
    <property type="component" value="Unassembled WGS sequence"/>
</dbReference>
<dbReference type="GO" id="GO:0006281">
    <property type="term" value="P:DNA repair"/>
    <property type="evidence" value="ECO:0007669"/>
    <property type="project" value="TreeGrafter"/>
</dbReference>
<reference evidence="1 2" key="1">
    <citation type="journal article" date="2016" name="Environ. Microbiol.">
        <title>Genomic resolution of a cold subsurface aquifer community provides metabolic insights for novel microbes adapted to high CO concentrations.</title>
        <authorList>
            <person name="Probst A.J."/>
            <person name="Castelle C.J."/>
            <person name="Singh A."/>
            <person name="Brown C.T."/>
            <person name="Anantharaman K."/>
            <person name="Sharon I."/>
            <person name="Hug L.A."/>
            <person name="Burstein D."/>
            <person name="Emerson J.B."/>
            <person name="Thomas B.C."/>
            <person name="Banfield J.F."/>
        </authorList>
    </citation>
    <scope>NUCLEOTIDE SEQUENCE [LARGE SCALE GENOMIC DNA]</scope>
    <source>
        <strain evidence="1">CG2_30_44_31</strain>
    </source>
</reference>
<dbReference type="GO" id="GO:0008967">
    <property type="term" value="F:phosphoglycolate phosphatase activity"/>
    <property type="evidence" value="ECO:0007669"/>
    <property type="project" value="TreeGrafter"/>
</dbReference>
<dbReference type="InterPro" id="IPR029057">
    <property type="entry name" value="PRTase-like"/>
</dbReference>
<evidence type="ECO:0008006" key="3">
    <source>
        <dbReference type="Google" id="ProtNLM"/>
    </source>
</evidence>
<dbReference type="PANTHER" id="PTHR43434">
    <property type="entry name" value="PHOSPHOGLYCOLATE PHOSPHATASE"/>
    <property type="match status" value="1"/>
</dbReference>
<comment type="caution">
    <text evidence="1">The sequence shown here is derived from an EMBL/GenBank/DDBJ whole genome shotgun (WGS) entry which is preliminary data.</text>
</comment>
<gene>
    <name evidence="1" type="ORF">AUK18_02300</name>
</gene>
<evidence type="ECO:0000313" key="1">
    <source>
        <dbReference type="EMBL" id="OIP03274.1"/>
    </source>
</evidence>
<evidence type="ECO:0000313" key="2">
    <source>
        <dbReference type="Proteomes" id="UP000183605"/>
    </source>
</evidence>
<dbReference type="Gene3D" id="1.10.150.520">
    <property type="match status" value="1"/>
</dbReference>
<dbReference type="SUPFAM" id="SSF56784">
    <property type="entry name" value="HAD-like"/>
    <property type="match status" value="1"/>
</dbReference>
<proteinExistence type="predicted"/>
<dbReference type="InterPro" id="IPR000836">
    <property type="entry name" value="PRTase_dom"/>
</dbReference>
<dbReference type="CDD" id="cd06223">
    <property type="entry name" value="PRTases_typeI"/>
    <property type="match status" value="1"/>
</dbReference>
<dbReference type="InterPro" id="IPR036412">
    <property type="entry name" value="HAD-like_sf"/>
</dbReference>